<dbReference type="RefSeq" id="WP_127746966.1">
    <property type="nucleotide sequence ID" value="NZ_CP033219.1"/>
</dbReference>
<feature type="transmembrane region" description="Helical" evidence="1">
    <location>
        <begin position="62"/>
        <end position="80"/>
    </location>
</feature>
<evidence type="ECO:0000313" key="3">
    <source>
        <dbReference type="Proteomes" id="UP000283063"/>
    </source>
</evidence>
<evidence type="ECO:0000256" key="1">
    <source>
        <dbReference type="SAM" id="Phobius"/>
    </source>
</evidence>
<evidence type="ECO:0000313" key="2">
    <source>
        <dbReference type="EMBL" id="AZV76525.1"/>
    </source>
</evidence>
<dbReference type="EMBL" id="CP033219">
    <property type="protein sequence ID" value="AZV76525.1"/>
    <property type="molecule type" value="Genomic_DNA"/>
</dbReference>
<feature type="transmembrane region" description="Helical" evidence="1">
    <location>
        <begin position="141"/>
        <end position="166"/>
    </location>
</feature>
<dbReference type="PANTHER" id="PTHR34989:SF1">
    <property type="entry name" value="PROTEIN HDED"/>
    <property type="match status" value="1"/>
</dbReference>
<dbReference type="GO" id="GO:0005886">
    <property type="term" value="C:plasma membrane"/>
    <property type="evidence" value="ECO:0007669"/>
    <property type="project" value="TreeGrafter"/>
</dbReference>
<proteinExistence type="predicted"/>
<dbReference type="Proteomes" id="UP000283063">
    <property type="component" value="Chromosome"/>
</dbReference>
<dbReference type="Pfam" id="PF03729">
    <property type="entry name" value="DUF308"/>
    <property type="match status" value="1"/>
</dbReference>
<evidence type="ECO:0008006" key="4">
    <source>
        <dbReference type="Google" id="ProtNLM"/>
    </source>
</evidence>
<dbReference type="InterPro" id="IPR052712">
    <property type="entry name" value="Acid_resist_chaperone_HdeD"/>
</dbReference>
<dbReference type="InterPro" id="IPR005325">
    <property type="entry name" value="DUF308_memb"/>
</dbReference>
<dbReference type="AlphaFoldDB" id="A0A3T0MXN5"/>
<keyword evidence="1" id="KW-0812">Transmembrane</keyword>
<reference evidence="2 3" key="1">
    <citation type="submission" date="2018-10" db="EMBL/GenBank/DDBJ databases">
        <title>Parasedimentitalea marina sp. nov., a psychrophilic bacterium isolated from deep seawater of the New Britain Trench.</title>
        <authorList>
            <person name="Cao J."/>
        </authorList>
    </citation>
    <scope>NUCLEOTIDE SEQUENCE [LARGE SCALE GENOMIC DNA]</scope>
    <source>
        <strain evidence="2 3">W43</strain>
    </source>
</reference>
<name>A0A3T0MXN5_9RHOB</name>
<protein>
    <recommendedName>
        <fullName evidence="4">HdeD family acid-resistance protein</fullName>
    </recommendedName>
</protein>
<dbReference type="PANTHER" id="PTHR34989">
    <property type="entry name" value="PROTEIN HDED"/>
    <property type="match status" value="1"/>
</dbReference>
<feature type="transmembrane region" description="Helical" evidence="1">
    <location>
        <begin position="116"/>
        <end position="135"/>
    </location>
</feature>
<feature type="transmembrane region" description="Helical" evidence="1">
    <location>
        <begin position="86"/>
        <end position="109"/>
    </location>
</feature>
<feature type="transmembrane region" description="Helical" evidence="1">
    <location>
        <begin position="38"/>
        <end position="55"/>
    </location>
</feature>
<keyword evidence="3" id="KW-1185">Reference proteome</keyword>
<gene>
    <name evidence="2" type="ORF">EBB79_00540</name>
</gene>
<sequence>MSDSTKWIMLGALSLLLGLLVLGNSVLATIAVTTLTGAALMVSGAFQIVGGLANTESVSRKAFGVLMGGMMGLLGLNFLFRPLEGAISLTMLILILMVASGFLRLVFAWRLRSTTFFWPLLPSGIISLFLADYIWKNFSTATLTLLGVMLGIELLLNGGSLIVIGVSGRDRSDVPR</sequence>
<keyword evidence="1" id="KW-1133">Transmembrane helix</keyword>
<organism evidence="2 3">
    <name type="scientific">Parasedimentitalea marina</name>
    <dbReference type="NCBI Taxonomy" id="2483033"/>
    <lineage>
        <taxon>Bacteria</taxon>
        <taxon>Pseudomonadati</taxon>
        <taxon>Pseudomonadota</taxon>
        <taxon>Alphaproteobacteria</taxon>
        <taxon>Rhodobacterales</taxon>
        <taxon>Paracoccaceae</taxon>
        <taxon>Parasedimentitalea</taxon>
    </lineage>
</organism>
<keyword evidence="1" id="KW-0472">Membrane</keyword>
<accession>A0A3T0MXN5</accession>
<dbReference type="OrthoDB" id="5678253at2"/>
<dbReference type="KEGG" id="sedi:EBB79_00540"/>